<dbReference type="PANTHER" id="PTHR10071">
    <property type="entry name" value="TRANSCRIPTION FACTOR GATA FAMILY MEMBER"/>
    <property type="match status" value="1"/>
</dbReference>
<feature type="region of interest" description="Disordered" evidence="11">
    <location>
        <begin position="14"/>
        <end position="119"/>
    </location>
</feature>
<feature type="domain" description="GATA-type" evidence="12">
    <location>
        <begin position="128"/>
        <end position="183"/>
    </location>
</feature>
<organism evidence="13 14">
    <name type="scientific">Phialocephala subalpina</name>
    <dbReference type="NCBI Taxonomy" id="576137"/>
    <lineage>
        <taxon>Eukaryota</taxon>
        <taxon>Fungi</taxon>
        <taxon>Dikarya</taxon>
        <taxon>Ascomycota</taxon>
        <taxon>Pezizomycotina</taxon>
        <taxon>Leotiomycetes</taxon>
        <taxon>Helotiales</taxon>
        <taxon>Mollisiaceae</taxon>
        <taxon>Phialocephala</taxon>
        <taxon>Phialocephala fortinii species complex</taxon>
    </lineage>
</organism>
<feature type="compositionally biased region" description="Low complexity" evidence="11">
    <location>
        <begin position="262"/>
        <end position="271"/>
    </location>
</feature>
<comment type="subcellular location">
    <subcellularLocation>
        <location evidence="1">Nucleus</location>
    </subcellularLocation>
</comment>
<dbReference type="CDD" id="cd00202">
    <property type="entry name" value="ZnF_GATA"/>
    <property type="match status" value="2"/>
</dbReference>
<feature type="region of interest" description="Disordered" evidence="11">
    <location>
        <begin position="250"/>
        <end position="278"/>
    </location>
</feature>
<dbReference type="InterPro" id="IPR000679">
    <property type="entry name" value="Znf_GATA"/>
</dbReference>
<name>A0A1L7XJ47_9HELO</name>
<dbReference type="PROSITE" id="PS00344">
    <property type="entry name" value="GATA_ZN_FINGER_1"/>
    <property type="match status" value="2"/>
</dbReference>
<feature type="compositionally biased region" description="Low complexity" evidence="11">
    <location>
        <begin position="461"/>
        <end position="471"/>
    </location>
</feature>
<dbReference type="InterPro" id="IPR013088">
    <property type="entry name" value="Znf_NHR/GATA"/>
</dbReference>
<feature type="region of interest" description="Disordered" evidence="11">
    <location>
        <begin position="169"/>
        <end position="214"/>
    </location>
</feature>
<keyword evidence="6" id="KW-0805">Transcription regulation</keyword>
<dbReference type="GO" id="GO:0005634">
    <property type="term" value="C:nucleus"/>
    <property type="evidence" value="ECO:0007669"/>
    <property type="project" value="UniProtKB-SubCell"/>
</dbReference>
<dbReference type="PRINTS" id="PR00619">
    <property type="entry name" value="GATAZNFINGER"/>
</dbReference>
<protein>
    <submittedName>
        <fullName evidence="13">Related to GATA factor SREP</fullName>
    </submittedName>
</protein>
<dbReference type="AlphaFoldDB" id="A0A1L7XJ47"/>
<evidence type="ECO:0000256" key="9">
    <source>
        <dbReference type="PROSITE-ProRule" id="PRU00094"/>
    </source>
</evidence>
<dbReference type="GO" id="GO:0000981">
    <property type="term" value="F:DNA-binding transcription factor activity, RNA polymerase II-specific"/>
    <property type="evidence" value="ECO:0007669"/>
    <property type="project" value="TreeGrafter"/>
</dbReference>
<evidence type="ECO:0000256" key="6">
    <source>
        <dbReference type="ARBA" id="ARBA00023015"/>
    </source>
</evidence>
<dbReference type="InterPro" id="IPR039355">
    <property type="entry name" value="Transcription_factor_GATA"/>
</dbReference>
<evidence type="ECO:0000256" key="4">
    <source>
        <dbReference type="ARBA" id="ARBA00022771"/>
    </source>
</evidence>
<dbReference type="PROSITE" id="PS50114">
    <property type="entry name" value="GATA_ZN_FINGER_2"/>
    <property type="match status" value="2"/>
</dbReference>
<sequence>MYCALRRLPVTDFMSDHSFGSMSDRGSSSPQRRREEIFPLRTALPSREPSREDVELAQQIIARAQAASSRDASRNDQSSRDSTSPSSEHQRPVSTSPTLDRARQITPRSEGEQSQSYAPVTSQLDAAIPSGQVCSNCGTSRTPLWRRSPQGATICNACGLYLKARNASRPTNLKRSPSVVAPSMGQSTQEQKTSPARTSQSHHTAAGSTYVAADATPTGSCPGGGRCNGTGGAEGCSGCPAFNNRVSKSAHFATPQQPSPSTPQSSNDQPTDAPSPIDVASLSLQNQNTAVVVACQNCGTTITPLWRRDESGHTICNACGLYYKLHGVHRPVTMKKSVIKRRKRVVPASHSTQASSIDVASNSIGSPESDRPSPPAEAPRGSMNPDGSVNLGFRMRNGQEHSILPEPVPTSRAQNGHLPSSDLTAYASTSQSHSHERTDSLINDNRLPPMTSYPSPTQQRPSLSPNSFLSPSRKRSFSVTEIEPLPSLADSNPNSAANSKRLSSIKSILNPGYSEPDSAERSGEGRSPGPRYSNQPSPSMASGYATSPTNSGVGSAMSSARDPLSESERAKMERREMLQREAERMREMLKAKERELEELEELGMVD</sequence>
<dbReference type="GO" id="GO:0008270">
    <property type="term" value="F:zinc ion binding"/>
    <property type="evidence" value="ECO:0007669"/>
    <property type="project" value="UniProtKB-KW"/>
</dbReference>
<keyword evidence="8" id="KW-0539">Nucleus</keyword>
<feature type="coiled-coil region" evidence="10">
    <location>
        <begin position="575"/>
        <end position="602"/>
    </location>
</feature>
<dbReference type="GO" id="GO:0034757">
    <property type="term" value="P:negative regulation of iron ion transport"/>
    <property type="evidence" value="ECO:0007669"/>
    <property type="project" value="UniProtKB-ARBA"/>
</dbReference>
<evidence type="ECO:0000256" key="8">
    <source>
        <dbReference type="ARBA" id="ARBA00023242"/>
    </source>
</evidence>
<dbReference type="GO" id="GO:0000978">
    <property type="term" value="F:RNA polymerase II cis-regulatory region sequence-specific DNA binding"/>
    <property type="evidence" value="ECO:0007669"/>
    <property type="project" value="TreeGrafter"/>
</dbReference>
<dbReference type="SMART" id="SM00401">
    <property type="entry name" value="ZnF_GATA"/>
    <property type="match status" value="2"/>
</dbReference>
<keyword evidence="4 9" id="KW-0863">Zinc-finger</keyword>
<feature type="compositionally biased region" description="Basic and acidic residues" evidence="11">
    <location>
        <begin position="563"/>
        <end position="575"/>
    </location>
</feature>
<keyword evidence="2" id="KW-0479">Metal-binding</keyword>
<feature type="region of interest" description="Disordered" evidence="11">
    <location>
        <begin position="340"/>
        <end position="575"/>
    </location>
</feature>
<dbReference type="SUPFAM" id="SSF57716">
    <property type="entry name" value="Glucocorticoid receptor-like (DNA-binding domain)"/>
    <property type="match status" value="2"/>
</dbReference>
<feature type="compositionally biased region" description="Polar residues" evidence="11">
    <location>
        <begin position="489"/>
        <end position="507"/>
    </location>
</feature>
<evidence type="ECO:0000256" key="5">
    <source>
        <dbReference type="ARBA" id="ARBA00022833"/>
    </source>
</evidence>
<dbReference type="FunFam" id="3.30.50.10:FF:000039">
    <property type="entry name" value="Siderophore transcription factor SreA"/>
    <property type="match status" value="1"/>
</dbReference>
<dbReference type="PANTHER" id="PTHR10071:SF335">
    <property type="entry name" value="IRON-SENSING TRANSCRIPTIONAL REPRESSOR-RELATED"/>
    <property type="match status" value="1"/>
</dbReference>
<feature type="domain" description="GATA-type" evidence="12">
    <location>
        <begin position="295"/>
        <end position="342"/>
    </location>
</feature>
<evidence type="ECO:0000313" key="14">
    <source>
        <dbReference type="Proteomes" id="UP000184330"/>
    </source>
</evidence>
<dbReference type="OrthoDB" id="515401at2759"/>
<feature type="compositionally biased region" description="Low complexity" evidence="11">
    <location>
        <begin position="18"/>
        <end position="29"/>
    </location>
</feature>
<evidence type="ECO:0000256" key="7">
    <source>
        <dbReference type="ARBA" id="ARBA00023163"/>
    </source>
</evidence>
<feature type="compositionally biased region" description="Polar residues" evidence="11">
    <location>
        <begin position="532"/>
        <end position="558"/>
    </location>
</feature>
<evidence type="ECO:0000256" key="3">
    <source>
        <dbReference type="ARBA" id="ARBA00022737"/>
    </source>
</evidence>
<feature type="compositionally biased region" description="Polar residues" evidence="11">
    <location>
        <begin position="349"/>
        <end position="366"/>
    </location>
</feature>
<dbReference type="Gene3D" id="3.30.50.10">
    <property type="entry name" value="Erythroid Transcription Factor GATA-1, subunit A"/>
    <property type="match status" value="2"/>
</dbReference>
<evidence type="ECO:0000256" key="1">
    <source>
        <dbReference type="ARBA" id="ARBA00004123"/>
    </source>
</evidence>
<dbReference type="GO" id="GO:0045944">
    <property type="term" value="P:positive regulation of transcription by RNA polymerase II"/>
    <property type="evidence" value="ECO:0007669"/>
    <property type="project" value="TreeGrafter"/>
</dbReference>
<keyword evidence="14" id="KW-1185">Reference proteome</keyword>
<evidence type="ECO:0000259" key="12">
    <source>
        <dbReference type="PROSITE" id="PS50114"/>
    </source>
</evidence>
<dbReference type="Proteomes" id="UP000184330">
    <property type="component" value="Unassembled WGS sequence"/>
</dbReference>
<proteinExistence type="predicted"/>
<dbReference type="Pfam" id="PF00320">
    <property type="entry name" value="GATA"/>
    <property type="match status" value="2"/>
</dbReference>
<feature type="compositionally biased region" description="Polar residues" evidence="11">
    <location>
        <begin position="411"/>
        <end position="432"/>
    </location>
</feature>
<feature type="compositionally biased region" description="Low complexity" evidence="11">
    <location>
        <begin position="57"/>
        <end position="70"/>
    </location>
</feature>
<gene>
    <name evidence="13" type="ORF">PAC_14876</name>
</gene>
<dbReference type="GO" id="GO:0000122">
    <property type="term" value="P:negative regulation of transcription by RNA polymerase II"/>
    <property type="evidence" value="ECO:0007669"/>
    <property type="project" value="TreeGrafter"/>
</dbReference>
<dbReference type="EMBL" id="FJOG01000028">
    <property type="protein sequence ID" value="CZR64976.1"/>
    <property type="molecule type" value="Genomic_DNA"/>
</dbReference>
<keyword evidence="10" id="KW-0175">Coiled coil</keyword>
<dbReference type="FunFam" id="3.30.50.10:FF:000007">
    <property type="entry name" value="Nitrogen regulatory AreA, N-terminal"/>
    <property type="match status" value="1"/>
</dbReference>
<evidence type="ECO:0000256" key="11">
    <source>
        <dbReference type="SAM" id="MobiDB-lite"/>
    </source>
</evidence>
<keyword evidence="7" id="KW-0804">Transcription</keyword>
<evidence type="ECO:0000256" key="10">
    <source>
        <dbReference type="SAM" id="Coils"/>
    </source>
</evidence>
<evidence type="ECO:0000256" key="2">
    <source>
        <dbReference type="ARBA" id="ARBA00022723"/>
    </source>
</evidence>
<dbReference type="GO" id="GO:0006879">
    <property type="term" value="P:intracellular iron ion homeostasis"/>
    <property type="evidence" value="ECO:0007669"/>
    <property type="project" value="UniProtKB-ARBA"/>
</dbReference>
<reference evidence="13 14" key="1">
    <citation type="submission" date="2016-03" db="EMBL/GenBank/DDBJ databases">
        <authorList>
            <person name="Ploux O."/>
        </authorList>
    </citation>
    <scope>NUCLEOTIDE SEQUENCE [LARGE SCALE GENOMIC DNA]</scope>
    <source>
        <strain evidence="13 14">UAMH 11012</strain>
    </source>
</reference>
<accession>A0A1L7XJ47</accession>
<feature type="compositionally biased region" description="Polar residues" evidence="11">
    <location>
        <begin position="184"/>
        <end position="207"/>
    </location>
</feature>
<dbReference type="STRING" id="576137.A0A1L7XJ47"/>
<keyword evidence="3" id="KW-0677">Repeat</keyword>
<evidence type="ECO:0000313" key="13">
    <source>
        <dbReference type="EMBL" id="CZR64976.1"/>
    </source>
</evidence>
<keyword evidence="5" id="KW-0862">Zinc</keyword>